<feature type="region of interest" description="Disordered" evidence="1">
    <location>
        <begin position="27"/>
        <end position="48"/>
    </location>
</feature>
<protein>
    <submittedName>
        <fullName evidence="2">Transcription antiterminator protein N</fullName>
    </submittedName>
</protein>
<sequence length="99" mass="11723">MVEDDLKRIDQMQAILRNMKNDIKRSQKLSAVDCRDMSPKQSQKRNADADWIAMEQIKRRSELHALSVELGFADRRSNYEAVELTDGWHRFKHQPREPN</sequence>
<keyword evidence="3" id="KW-1185">Reference proteome</keyword>
<reference evidence="2 3" key="1">
    <citation type="journal article" date="2019" name="J. Basic Microbiol.">
        <title>Complete genome sequence analysis of temperate Erwinia bacteriophages 49 and 59.</title>
        <authorList>
            <person name="Zlatohurska M."/>
            <person name="Gorb T."/>
            <person name="Romaniuk L."/>
            <person name="Korol N."/>
            <person name="Faidiuk Y."/>
            <person name="Kropinski A.M."/>
            <person name="Kushkina A."/>
            <person name="Tovkach F."/>
        </authorList>
    </citation>
    <scope>NUCLEOTIDE SEQUENCE [LARGE SCALE GENOMIC DNA]</scope>
</reference>
<dbReference type="Proteomes" id="UP000310697">
    <property type="component" value="Segment"/>
</dbReference>
<evidence type="ECO:0000256" key="1">
    <source>
        <dbReference type="SAM" id="MobiDB-lite"/>
    </source>
</evidence>
<gene>
    <name evidence="2" type="ORF">MZUP2_480</name>
</gene>
<accession>A0A4Y1NSE4</accession>
<name>A0A4Y1NSE4_9CAUD</name>
<evidence type="ECO:0000313" key="2">
    <source>
        <dbReference type="EMBL" id="AXH43566.1"/>
    </source>
</evidence>
<proteinExistence type="predicted"/>
<organism evidence="2 3">
    <name type="scientific">Erwinia phage vB_EhrS_59</name>
    <dbReference type="NCBI Taxonomy" id="2283025"/>
    <lineage>
        <taxon>Viruses</taxon>
        <taxon>Duplodnaviria</taxon>
        <taxon>Heunggongvirae</taxon>
        <taxon>Uroviricota</taxon>
        <taxon>Caudoviricetes</taxon>
        <taxon>Feofaniavirus</taxon>
        <taxon>Feofaniavirus Eho59</taxon>
    </lineage>
</organism>
<dbReference type="EMBL" id="MH443101">
    <property type="protein sequence ID" value="AXH43566.1"/>
    <property type="molecule type" value="Genomic_DNA"/>
</dbReference>
<evidence type="ECO:0000313" key="3">
    <source>
        <dbReference type="Proteomes" id="UP000310697"/>
    </source>
</evidence>